<dbReference type="KEGG" id="sve:SVEN_5792"/>
<dbReference type="PROSITE" id="PS00039">
    <property type="entry name" value="DEAD_ATP_HELICASE"/>
    <property type="match status" value="1"/>
</dbReference>
<evidence type="ECO:0000256" key="1">
    <source>
        <dbReference type="SAM" id="MobiDB-lite"/>
    </source>
</evidence>
<feature type="transmembrane region" description="Helical" evidence="2">
    <location>
        <begin position="396"/>
        <end position="417"/>
    </location>
</feature>
<dbReference type="OrthoDB" id="3202187at2"/>
<feature type="compositionally biased region" description="Low complexity" evidence="1">
    <location>
        <begin position="653"/>
        <end position="671"/>
    </location>
</feature>
<dbReference type="STRING" id="953739.SVEN_5792"/>
<sequence>MSVRVLPERPLPGHAVCLDLRTAGTYDPDAVVRAALDAPQPGGERRFLVLDEADRLVAHQLLHERLSSYGPAHIVCLAVGARGERTLSRTLTLRPPAAGVLWVFDTAEDGVPSEAVLRPLVDVLSTPEVFDAVLRALGEVVHGVAVPAVRVLEHDLTDEARARAWRQAVEGLTGPDVPAGTASAEQVPAALALLLDEGVPRSLADHRWLPPQGRAGLRLAGCDEAVGDAVDGYHRVRGAAGLLTGVGATVDLPGDIERVARELDRLRATVADAFAAAGGSRLTAEHRGVLRERGIELPEMPREISRAGIVPALRDHTHELIGKGLPLRSVAARLAALSARTAPVGSAARLARLDAICGPERLRRLGGRYPFTAGGSRPVAFAVTGLLALLAGVWPVLGWVLGPAVGVLAAGLAHLMLRRRPNRSPDGRIDGGGATGAAPRLFGGLLGGLAGAGLGQFLGLPPWAGAVALAVSLTAVVLLALRDWSRAVDDWWARADPEEAWRILREVRHLVVTTAVHDWLFAEVRHHCSAGAGAVARLLRGLADTADAHGRTYPDGRASAHDPSSYASDAADPSYPSYPSSYPAEGAGYEPSGGGARKAARVDAGPPPSSDGGTASWSWEDWGDGAEDDVWSDMDEEPAAPVRPSADFPHPSDPAGPADDPAGAGPWRPGAVSPPPSGRASGPAPAWLERRYGDGGPLLVDTLVGDLVSGTLLILDRCWAGVERDPGAVVPAVHERRITELLDDTRLRLERDVAASPPPRQEGLRDPDALAGLAAFTDRSDRPDAARLTGVAPDAVARLLLAEDDPGRTVALCGPEHLRLLSHDPLAARQVRFVPEAMRRGAAGDDVWRGTAEDVVWTGAGRHAGILRLVPLRADVVHTVRAEEAGEP</sequence>
<reference evidence="3 4" key="1">
    <citation type="journal article" date="2011" name="BMC Genomics">
        <title>Genome-wide analysis of the role of GlnR in Streptomyces venezuelae provides new insights into global nitrogen regulation in actinomycetes.</title>
        <authorList>
            <person name="Pullan S.T."/>
            <person name="Bibb M.J."/>
            <person name="Merrick M."/>
        </authorList>
    </citation>
    <scope>NUCLEOTIDE SEQUENCE [LARGE SCALE GENOMIC DNA]</scope>
    <source>
        <strain evidence="3">ATCC 10712</strain>
    </source>
</reference>
<dbReference type="Proteomes" id="UP000006854">
    <property type="component" value="Chromosome"/>
</dbReference>
<feature type="compositionally biased region" description="Low complexity" evidence="1">
    <location>
        <begin position="561"/>
        <end position="584"/>
    </location>
</feature>
<proteinExistence type="predicted"/>
<name>F2R9N5_STRVP</name>
<dbReference type="HOGENOM" id="CLU_327025_0_0_11"/>
<dbReference type="AlphaFoldDB" id="F2R9N5"/>
<keyword evidence="2" id="KW-0812">Transmembrane</keyword>
<keyword evidence="4" id="KW-1185">Reference proteome</keyword>
<dbReference type="PATRIC" id="fig|953739.5.peg.1006"/>
<feature type="region of interest" description="Disordered" evidence="1">
    <location>
        <begin position="550"/>
        <end position="688"/>
    </location>
</feature>
<evidence type="ECO:0000313" key="4">
    <source>
        <dbReference type="Proteomes" id="UP000006854"/>
    </source>
</evidence>
<dbReference type="EMBL" id="FR845719">
    <property type="protein sequence ID" value="CCA59078.1"/>
    <property type="molecule type" value="Genomic_DNA"/>
</dbReference>
<organism evidence="3 4">
    <name type="scientific">Streptomyces venezuelae (strain ATCC 10712 / CBS 650.69 / DSM 40230 / JCM 4526 / NBRC 13096 / PD 04745)</name>
    <dbReference type="NCBI Taxonomy" id="953739"/>
    <lineage>
        <taxon>Bacteria</taxon>
        <taxon>Bacillati</taxon>
        <taxon>Actinomycetota</taxon>
        <taxon>Actinomycetes</taxon>
        <taxon>Kitasatosporales</taxon>
        <taxon>Streptomycetaceae</taxon>
        <taxon>Streptomyces</taxon>
    </lineage>
</organism>
<dbReference type="RefSeq" id="WP_015036973.1">
    <property type="nucleotide sequence ID" value="NC_018750.1"/>
</dbReference>
<feature type="compositionally biased region" description="Acidic residues" evidence="1">
    <location>
        <begin position="621"/>
        <end position="638"/>
    </location>
</feature>
<accession>F2R9N5</accession>
<evidence type="ECO:0000256" key="2">
    <source>
        <dbReference type="SAM" id="Phobius"/>
    </source>
</evidence>
<feature type="compositionally biased region" description="Basic and acidic residues" evidence="1">
    <location>
        <begin position="550"/>
        <end position="560"/>
    </location>
</feature>
<dbReference type="GeneID" id="51866345"/>
<dbReference type="InterPro" id="IPR000629">
    <property type="entry name" value="RNA-helicase_DEAD-box_CS"/>
</dbReference>
<feature type="transmembrane region" description="Helical" evidence="2">
    <location>
        <begin position="438"/>
        <end position="457"/>
    </location>
</feature>
<feature type="transmembrane region" description="Helical" evidence="2">
    <location>
        <begin position="463"/>
        <end position="481"/>
    </location>
</feature>
<keyword evidence="2" id="KW-1133">Transmembrane helix</keyword>
<keyword evidence="2" id="KW-0472">Membrane</keyword>
<protein>
    <submittedName>
        <fullName evidence="3">Uncharacterized protein</fullName>
    </submittedName>
</protein>
<evidence type="ECO:0000313" key="3">
    <source>
        <dbReference type="EMBL" id="CCA59078.1"/>
    </source>
</evidence>
<dbReference type="eggNOG" id="ENOG50332E2">
    <property type="taxonomic scope" value="Bacteria"/>
</dbReference>
<gene>
    <name evidence="3" type="ordered locus">SVEN_5792</name>
</gene>